<dbReference type="Proteomes" id="UP000239735">
    <property type="component" value="Unassembled WGS sequence"/>
</dbReference>
<dbReference type="AlphaFoldDB" id="A0A2N9LKD0"/>
<evidence type="ECO:0000313" key="1">
    <source>
        <dbReference type="EMBL" id="SPE23701.1"/>
    </source>
</evidence>
<reference evidence="2" key="1">
    <citation type="submission" date="2018-02" db="EMBL/GenBank/DDBJ databases">
        <authorList>
            <person name="Hausmann B."/>
        </authorList>
    </citation>
    <scope>NUCLEOTIDE SEQUENCE [LARGE SCALE GENOMIC DNA]</scope>
    <source>
        <strain evidence="2">Peat soil MAG SbA5</strain>
    </source>
</reference>
<organism evidence="1 2">
    <name type="scientific">Candidatus Sulfuritelmatomonas gaucii</name>
    <dbReference type="NCBI Taxonomy" id="2043161"/>
    <lineage>
        <taxon>Bacteria</taxon>
        <taxon>Pseudomonadati</taxon>
        <taxon>Acidobacteriota</taxon>
        <taxon>Terriglobia</taxon>
        <taxon>Terriglobales</taxon>
        <taxon>Acidobacteriaceae</taxon>
        <taxon>Candidatus Sulfuritelmatomonas</taxon>
    </lineage>
</organism>
<proteinExistence type="predicted"/>
<accession>A0A2N9LKD0</accession>
<protein>
    <submittedName>
        <fullName evidence="1">Uncharacterized protein</fullName>
    </submittedName>
</protein>
<evidence type="ECO:0000313" key="2">
    <source>
        <dbReference type="Proteomes" id="UP000239735"/>
    </source>
</evidence>
<sequence>MWRELTKGEWRPLHILILPSGNMRGINEQTALVRPKTRKARPVRRALVFVFRSLTPDIECLIESTILPRSTTLSFRTLAVCAKGLHPPRQRRSRVLFK</sequence>
<name>A0A2N9LKD0_9BACT</name>
<gene>
    <name evidence="1" type="ORF">SBA5_400113</name>
</gene>
<dbReference type="EMBL" id="OKRB01000098">
    <property type="protein sequence ID" value="SPE23701.1"/>
    <property type="molecule type" value="Genomic_DNA"/>
</dbReference>